<comment type="caution">
    <text evidence="8">The sequence shown here is derived from an EMBL/GenBank/DDBJ whole genome shotgun (WGS) entry which is preliminary data.</text>
</comment>
<keyword evidence="1" id="KW-0645">Protease</keyword>
<evidence type="ECO:0000256" key="3">
    <source>
        <dbReference type="ARBA" id="ARBA00022729"/>
    </source>
</evidence>
<evidence type="ECO:0000256" key="2">
    <source>
        <dbReference type="ARBA" id="ARBA00022723"/>
    </source>
</evidence>
<evidence type="ECO:0000313" key="9">
    <source>
        <dbReference type="Proteomes" id="UP000609726"/>
    </source>
</evidence>
<reference evidence="8 9" key="1">
    <citation type="submission" date="2019-10" db="EMBL/GenBank/DDBJ databases">
        <title>Taxonomy of Antarctic Massilia spp.: description of Massilia rubra sp. nov., Massilia aquatica sp. nov., Massilia mucilaginosa sp. nov., Massilia frigida sp. nov. isolated from streams, lakes and regoliths.</title>
        <authorList>
            <person name="Holochova P."/>
            <person name="Sedlacek I."/>
            <person name="Kralova S."/>
            <person name="Maslanova I."/>
            <person name="Busse H.-J."/>
            <person name="Stankova E."/>
            <person name="Vrbovska V."/>
            <person name="Kovarovic V."/>
            <person name="Bartak M."/>
            <person name="Svec P."/>
            <person name="Pantucek R."/>
        </authorList>
    </citation>
    <scope>NUCLEOTIDE SEQUENCE [LARGE SCALE GENOMIC DNA]</scope>
    <source>
        <strain evidence="8 9">CCM 8733</strain>
    </source>
</reference>
<gene>
    <name evidence="8" type="ORF">F2P45_09875</name>
</gene>
<evidence type="ECO:0000256" key="4">
    <source>
        <dbReference type="ARBA" id="ARBA00022764"/>
    </source>
</evidence>
<sequence length="176" mass="19359">MRGRPLAAFFTIITQENTMAITAPPIQDSRGFFMLPQAPQESGYYVYGTPGNGRGQYAHPGLLSAIFMVERQWAAINKNKFGIGNISLAGGPRFEGHGTHKSGLEVDVRPLRKDGEKAAVTRFSQDYDREATATLIGLFLALPSVQLVYFNDKAITGVRPMPSHDDHFHVLIKVPS</sequence>
<keyword evidence="9" id="KW-1185">Reference proteome</keyword>
<keyword evidence="4" id="KW-0574">Periplasm</keyword>
<evidence type="ECO:0000256" key="7">
    <source>
        <dbReference type="ARBA" id="ARBA00023049"/>
    </source>
</evidence>
<organism evidence="8 9">
    <name type="scientific">Massilia mucilaginosa</name>
    <dbReference type="NCBI Taxonomy" id="2609282"/>
    <lineage>
        <taxon>Bacteria</taxon>
        <taxon>Pseudomonadati</taxon>
        <taxon>Pseudomonadota</taxon>
        <taxon>Betaproteobacteria</taxon>
        <taxon>Burkholderiales</taxon>
        <taxon>Oxalobacteraceae</taxon>
        <taxon>Telluria group</taxon>
        <taxon>Massilia</taxon>
    </lineage>
</organism>
<evidence type="ECO:0000256" key="5">
    <source>
        <dbReference type="ARBA" id="ARBA00022801"/>
    </source>
</evidence>
<evidence type="ECO:0000256" key="1">
    <source>
        <dbReference type="ARBA" id="ARBA00022670"/>
    </source>
</evidence>
<evidence type="ECO:0000313" key="8">
    <source>
        <dbReference type="EMBL" id="NHZ89318.1"/>
    </source>
</evidence>
<keyword evidence="7" id="KW-0482">Metalloprotease</keyword>
<keyword evidence="6" id="KW-0862">Zinc</keyword>
<protein>
    <recommendedName>
        <fullName evidence="10">Penicillin-insensitive murein endopeptidase</fullName>
    </recommendedName>
</protein>
<dbReference type="Gene3D" id="3.30.1380.10">
    <property type="match status" value="1"/>
</dbReference>
<dbReference type="SUPFAM" id="SSF55166">
    <property type="entry name" value="Hedgehog/DD-peptidase"/>
    <property type="match status" value="1"/>
</dbReference>
<keyword evidence="3" id="KW-0732">Signal</keyword>
<dbReference type="InterPro" id="IPR005073">
    <property type="entry name" value="Peptidase_M74"/>
</dbReference>
<keyword evidence="5" id="KW-0378">Hydrolase</keyword>
<evidence type="ECO:0000256" key="6">
    <source>
        <dbReference type="ARBA" id="ARBA00022833"/>
    </source>
</evidence>
<proteinExistence type="predicted"/>
<dbReference type="InterPro" id="IPR009045">
    <property type="entry name" value="Zn_M74/Hedgehog-like"/>
</dbReference>
<name>A0ABX0NR45_9BURK</name>
<accession>A0ABX0NR45</accession>
<keyword evidence="2" id="KW-0479">Metal-binding</keyword>
<dbReference type="EMBL" id="WHJH01000008">
    <property type="protein sequence ID" value="NHZ89318.1"/>
    <property type="molecule type" value="Genomic_DNA"/>
</dbReference>
<evidence type="ECO:0008006" key="10">
    <source>
        <dbReference type="Google" id="ProtNLM"/>
    </source>
</evidence>
<dbReference type="Pfam" id="PF03411">
    <property type="entry name" value="Peptidase_M74"/>
    <property type="match status" value="1"/>
</dbReference>
<dbReference type="Proteomes" id="UP000609726">
    <property type="component" value="Unassembled WGS sequence"/>
</dbReference>